<keyword evidence="4" id="KW-1185">Reference proteome</keyword>
<accession>A0ABD2Z4L6</accession>
<feature type="domain" description="FAR1" evidence="2">
    <location>
        <begin position="7"/>
        <end position="61"/>
    </location>
</feature>
<comment type="caution">
    <text evidence="3">The sequence shown here is derived from an EMBL/GenBank/DDBJ whole genome shotgun (WGS) entry which is preliminary data.</text>
</comment>
<proteinExistence type="predicted"/>
<feature type="region of interest" description="Disordered" evidence="1">
    <location>
        <begin position="17"/>
        <end position="41"/>
    </location>
</feature>
<evidence type="ECO:0000259" key="2">
    <source>
        <dbReference type="Pfam" id="PF03101"/>
    </source>
</evidence>
<gene>
    <name evidence="3" type="ORF">ACH5RR_027140</name>
</gene>
<evidence type="ECO:0000313" key="3">
    <source>
        <dbReference type="EMBL" id="KAL3514423.1"/>
    </source>
</evidence>
<protein>
    <recommendedName>
        <fullName evidence="2">FAR1 domain-containing protein</fullName>
    </recommendedName>
</protein>
<dbReference type="AlphaFoldDB" id="A0ABD2Z4L6"/>
<dbReference type="Pfam" id="PF03101">
    <property type="entry name" value="FAR1"/>
    <property type="match status" value="1"/>
</dbReference>
<feature type="compositionally biased region" description="Polar residues" evidence="1">
    <location>
        <begin position="17"/>
        <end position="27"/>
    </location>
</feature>
<feature type="compositionally biased region" description="Basic and acidic residues" evidence="1">
    <location>
        <begin position="31"/>
        <end position="41"/>
    </location>
</feature>
<organism evidence="3 4">
    <name type="scientific">Cinchona calisaya</name>
    <dbReference type="NCBI Taxonomy" id="153742"/>
    <lineage>
        <taxon>Eukaryota</taxon>
        <taxon>Viridiplantae</taxon>
        <taxon>Streptophyta</taxon>
        <taxon>Embryophyta</taxon>
        <taxon>Tracheophyta</taxon>
        <taxon>Spermatophyta</taxon>
        <taxon>Magnoliopsida</taxon>
        <taxon>eudicotyledons</taxon>
        <taxon>Gunneridae</taxon>
        <taxon>Pentapetalae</taxon>
        <taxon>asterids</taxon>
        <taxon>lamiids</taxon>
        <taxon>Gentianales</taxon>
        <taxon>Rubiaceae</taxon>
        <taxon>Cinchonoideae</taxon>
        <taxon>Cinchoneae</taxon>
        <taxon>Cinchona</taxon>
    </lineage>
</organism>
<dbReference type="InterPro" id="IPR004330">
    <property type="entry name" value="FAR1_DNA_bnd_dom"/>
</dbReference>
<dbReference type="Proteomes" id="UP001630127">
    <property type="component" value="Unassembled WGS sequence"/>
</dbReference>
<name>A0ABD2Z4L6_9GENT</name>
<reference evidence="3 4" key="1">
    <citation type="submission" date="2024-11" db="EMBL/GenBank/DDBJ databases">
        <title>A near-complete genome assembly of Cinchona calisaya.</title>
        <authorList>
            <person name="Lian D.C."/>
            <person name="Zhao X.W."/>
            <person name="Wei L."/>
        </authorList>
    </citation>
    <scope>NUCLEOTIDE SEQUENCE [LARGE SCALE GENOMIC DNA]</scope>
    <source>
        <tissue evidence="3">Nenye</tissue>
    </source>
</reference>
<evidence type="ECO:0000256" key="1">
    <source>
        <dbReference type="SAM" id="MobiDB-lite"/>
    </source>
</evidence>
<evidence type="ECO:0000313" key="4">
    <source>
        <dbReference type="Proteomes" id="UP001630127"/>
    </source>
</evidence>
<sequence length="102" mass="11790">MHVMLRGRTLAHHLTCNRQGFSPNSKGTIGPDKRPRSTPREGCKATILIKMEKSGEWVVKDNNRGVSNVLRFLPNVTNFFSFSYPLFLEYARLCEFFVQERI</sequence>
<dbReference type="EMBL" id="JBJUIK010000011">
    <property type="protein sequence ID" value="KAL3514423.1"/>
    <property type="molecule type" value="Genomic_DNA"/>
</dbReference>